<dbReference type="EMBL" id="NHYD01001041">
    <property type="protein sequence ID" value="PPQ92450.1"/>
    <property type="molecule type" value="Genomic_DNA"/>
</dbReference>
<dbReference type="Proteomes" id="UP000283269">
    <property type="component" value="Unassembled WGS sequence"/>
</dbReference>
<feature type="compositionally biased region" description="Polar residues" evidence="1">
    <location>
        <begin position="316"/>
        <end position="329"/>
    </location>
</feature>
<dbReference type="AlphaFoldDB" id="A0A409XP10"/>
<protein>
    <submittedName>
        <fullName evidence="2">Uncharacterized protein</fullName>
    </submittedName>
</protein>
<comment type="caution">
    <text evidence="2">The sequence shown here is derived from an EMBL/GenBank/DDBJ whole genome shotgun (WGS) entry which is preliminary data.</text>
</comment>
<sequence length="354" mass="37634">MRLPSSASMRVGSRASSVGPSVPGPSPSPIITSTFNVNRNNANTNTIADNTLSVGSVFYATRTPSSVLSSGSSLRPLSMTLTNSRMSHVSSLSANSGNSGHSGSGANGREKEVDAGGDGEDKGSEKERRTSIEGRRLSEGPRTALIDVLPEVQVRRLLDGVGAGGEAHHDAADEAKYRKRQKERDSASIKHFSYSILTIEEATSDGHGRACMVKDVGSEEMAGGAAEEFGFKAKENAEADAAPVKKGHAGSLLEQTLGGSGPKTVYHSDVIQRKQRVHHKILFPCYAGISQASQSFPLRFPRHSYQWMSNSDIGSGHQSGVSYTPNSRFHPSGQKPWDASNINIDGARVSSRLV</sequence>
<dbReference type="STRING" id="93625.A0A409XP10"/>
<feature type="region of interest" description="Disordered" evidence="1">
    <location>
        <begin position="85"/>
        <end position="137"/>
    </location>
</feature>
<feature type="compositionally biased region" description="Basic and acidic residues" evidence="1">
    <location>
        <begin position="166"/>
        <end position="184"/>
    </location>
</feature>
<evidence type="ECO:0000256" key="1">
    <source>
        <dbReference type="SAM" id="MobiDB-lite"/>
    </source>
</evidence>
<evidence type="ECO:0000313" key="3">
    <source>
        <dbReference type="Proteomes" id="UP000283269"/>
    </source>
</evidence>
<feature type="compositionally biased region" description="Basic and acidic residues" evidence="1">
    <location>
        <begin position="108"/>
        <end position="137"/>
    </location>
</feature>
<reference evidence="2 3" key="1">
    <citation type="journal article" date="2018" name="Evol. Lett.">
        <title>Horizontal gene cluster transfer increased hallucinogenic mushroom diversity.</title>
        <authorList>
            <person name="Reynolds H.T."/>
            <person name="Vijayakumar V."/>
            <person name="Gluck-Thaler E."/>
            <person name="Korotkin H.B."/>
            <person name="Matheny P.B."/>
            <person name="Slot J.C."/>
        </authorList>
    </citation>
    <scope>NUCLEOTIDE SEQUENCE [LARGE SCALE GENOMIC DNA]</scope>
    <source>
        <strain evidence="2 3">2631</strain>
    </source>
</reference>
<proteinExistence type="predicted"/>
<accession>A0A409XP10</accession>
<feature type="compositionally biased region" description="Low complexity" evidence="1">
    <location>
        <begin position="87"/>
        <end position="99"/>
    </location>
</feature>
<dbReference type="InParanoid" id="A0A409XP10"/>
<name>A0A409XP10_PSICY</name>
<evidence type="ECO:0000313" key="2">
    <source>
        <dbReference type="EMBL" id="PPQ92450.1"/>
    </source>
</evidence>
<organism evidence="2 3">
    <name type="scientific">Psilocybe cyanescens</name>
    <dbReference type="NCBI Taxonomy" id="93625"/>
    <lineage>
        <taxon>Eukaryota</taxon>
        <taxon>Fungi</taxon>
        <taxon>Dikarya</taxon>
        <taxon>Basidiomycota</taxon>
        <taxon>Agaricomycotina</taxon>
        <taxon>Agaricomycetes</taxon>
        <taxon>Agaricomycetidae</taxon>
        <taxon>Agaricales</taxon>
        <taxon>Agaricineae</taxon>
        <taxon>Strophariaceae</taxon>
        <taxon>Psilocybe</taxon>
    </lineage>
</organism>
<feature type="region of interest" description="Disordered" evidence="1">
    <location>
        <begin position="316"/>
        <end position="341"/>
    </location>
</feature>
<feature type="region of interest" description="Disordered" evidence="1">
    <location>
        <begin position="1"/>
        <end position="30"/>
    </location>
</feature>
<feature type="region of interest" description="Disordered" evidence="1">
    <location>
        <begin position="163"/>
        <end position="184"/>
    </location>
</feature>
<keyword evidence="3" id="KW-1185">Reference proteome</keyword>
<gene>
    <name evidence="2" type="ORF">CVT25_009666</name>
</gene>